<dbReference type="GO" id="GO:0090385">
    <property type="term" value="P:phagosome-lysosome fusion"/>
    <property type="evidence" value="ECO:0007669"/>
    <property type="project" value="TreeGrafter"/>
</dbReference>
<evidence type="ECO:0000256" key="2">
    <source>
        <dbReference type="ARBA" id="ARBA00022741"/>
    </source>
</evidence>
<sequence length="192" mass="22578">MNYKIRDYERIINSLPLPLRPNTPYSNIKVFVESIKSYCKSISSNKMFKTDLRSSKVIVIGSLGCGKTSLIQRFVSNSFSNDYKSTIGVDFKLAEYWKPFPVVSSYLRYNRNKTKPANPKEPKDILINEAYSKLNDQLFLQFDNHDNRNRILIFMTPIEMKILANSNRWHLDETFKTCPTHFHQILSKYYQN</sequence>
<protein>
    <submittedName>
        <fullName evidence="4">Uncharacterized protein</fullName>
    </submittedName>
</protein>
<keyword evidence="2" id="KW-0547">Nucleotide-binding</keyword>
<name>A0A813WVM9_9BILA</name>
<dbReference type="Proteomes" id="UP000663879">
    <property type="component" value="Unassembled WGS sequence"/>
</dbReference>
<dbReference type="InterPro" id="IPR001806">
    <property type="entry name" value="Small_GTPase"/>
</dbReference>
<dbReference type="Pfam" id="PF00071">
    <property type="entry name" value="Ras"/>
    <property type="match status" value="1"/>
</dbReference>
<evidence type="ECO:0000313" key="4">
    <source>
        <dbReference type="EMBL" id="CAF0860471.1"/>
    </source>
</evidence>
<dbReference type="EMBL" id="CAJNOC010001387">
    <property type="protein sequence ID" value="CAF0860471.1"/>
    <property type="molecule type" value="Genomic_DNA"/>
</dbReference>
<evidence type="ECO:0000256" key="1">
    <source>
        <dbReference type="ARBA" id="ARBA00006270"/>
    </source>
</evidence>
<keyword evidence="3" id="KW-0342">GTP-binding</keyword>
<dbReference type="GO" id="GO:0045335">
    <property type="term" value="C:phagocytic vesicle"/>
    <property type="evidence" value="ECO:0007669"/>
    <property type="project" value="TreeGrafter"/>
</dbReference>
<organism evidence="4 5">
    <name type="scientific">Brachionus calyciflorus</name>
    <dbReference type="NCBI Taxonomy" id="104777"/>
    <lineage>
        <taxon>Eukaryota</taxon>
        <taxon>Metazoa</taxon>
        <taxon>Spiralia</taxon>
        <taxon>Gnathifera</taxon>
        <taxon>Rotifera</taxon>
        <taxon>Eurotatoria</taxon>
        <taxon>Monogononta</taxon>
        <taxon>Pseudotrocha</taxon>
        <taxon>Ploima</taxon>
        <taxon>Brachionidae</taxon>
        <taxon>Brachionus</taxon>
    </lineage>
</organism>
<dbReference type="PRINTS" id="PR00449">
    <property type="entry name" value="RASTRNSFRMNG"/>
</dbReference>
<keyword evidence="5" id="KW-1185">Reference proteome</keyword>
<dbReference type="SUPFAM" id="SSF52540">
    <property type="entry name" value="P-loop containing nucleoside triphosphate hydrolases"/>
    <property type="match status" value="1"/>
</dbReference>
<dbReference type="GO" id="GO:0003924">
    <property type="term" value="F:GTPase activity"/>
    <property type="evidence" value="ECO:0007669"/>
    <property type="project" value="InterPro"/>
</dbReference>
<dbReference type="GO" id="GO:0005770">
    <property type="term" value="C:late endosome"/>
    <property type="evidence" value="ECO:0007669"/>
    <property type="project" value="TreeGrafter"/>
</dbReference>
<reference evidence="4" key="1">
    <citation type="submission" date="2021-02" db="EMBL/GenBank/DDBJ databases">
        <authorList>
            <person name="Nowell W R."/>
        </authorList>
    </citation>
    <scope>NUCLEOTIDE SEQUENCE</scope>
    <source>
        <strain evidence="4">Ploen Becks lab</strain>
    </source>
</reference>
<dbReference type="PANTHER" id="PTHR47981:SF20">
    <property type="entry name" value="RAS-RELATED PROTEIN RAB-7A"/>
    <property type="match status" value="1"/>
</dbReference>
<dbReference type="GO" id="GO:0008333">
    <property type="term" value="P:endosome to lysosome transport"/>
    <property type="evidence" value="ECO:0007669"/>
    <property type="project" value="TreeGrafter"/>
</dbReference>
<dbReference type="PROSITE" id="PS51419">
    <property type="entry name" value="RAB"/>
    <property type="match status" value="1"/>
</dbReference>
<dbReference type="GO" id="GO:0005764">
    <property type="term" value="C:lysosome"/>
    <property type="evidence" value="ECO:0007669"/>
    <property type="project" value="TreeGrafter"/>
</dbReference>
<comment type="caution">
    <text evidence="4">The sequence shown here is derived from an EMBL/GenBank/DDBJ whole genome shotgun (WGS) entry which is preliminary data.</text>
</comment>
<dbReference type="InterPro" id="IPR027417">
    <property type="entry name" value="P-loop_NTPase"/>
</dbReference>
<evidence type="ECO:0000256" key="3">
    <source>
        <dbReference type="ARBA" id="ARBA00023134"/>
    </source>
</evidence>
<proteinExistence type="inferred from homology"/>
<dbReference type="AlphaFoldDB" id="A0A813WVM9"/>
<dbReference type="OrthoDB" id="8830751at2759"/>
<evidence type="ECO:0000313" key="5">
    <source>
        <dbReference type="Proteomes" id="UP000663879"/>
    </source>
</evidence>
<dbReference type="Gene3D" id="3.40.50.300">
    <property type="entry name" value="P-loop containing nucleotide triphosphate hydrolases"/>
    <property type="match status" value="1"/>
</dbReference>
<comment type="similarity">
    <text evidence="1">Belongs to the small GTPase superfamily. Rab family.</text>
</comment>
<dbReference type="PANTHER" id="PTHR47981">
    <property type="entry name" value="RAB FAMILY"/>
    <property type="match status" value="1"/>
</dbReference>
<accession>A0A813WVM9</accession>
<dbReference type="GO" id="GO:0005525">
    <property type="term" value="F:GTP binding"/>
    <property type="evidence" value="ECO:0007669"/>
    <property type="project" value="UniProtKB-KW"/>
</dbReference>
<gene>
    <name evidence="4" type="ORF">OXX778_LOCUS9412</name>
</gene>